<reference evidence="2" key="1">
    <citation type="journal article" date="2022" name="Mol. Ecol. Resour.">
        <title>The genomes of chicory, endive, great burdock and yacon provide insights into Asteraceae palaeo-polyploidization history and plant inulin production.</title>
        <authorList>
            <person name="Fan W."/>
            <person name="Wang S."/>
            <person name="Wang H."/>
            <person name="Wang A."/>
            <person name="Jiang F."/>
            <person name="Liu H."/>
            <person name="Zhao H."/>
            <person name="Xu D."/>
            <person name="Zhang Y."/>
        </authorList>
    </citation>
    <scope>NUCLEOTIDE SEQUENCE [LARGE SCALE GENOMIC DNA]</scope>
    <source>
        <strain evidence="2">cv. Yunnan</strain>
    </source>
</reference>
<accession>A0ACB9EVH9</accession>
<evidence type="ECO:0000313" key="1">
    <source>
        <dbReference type="EMBL" id="KAI3762432.1"/>
    </source>
</evidence>
<comment type="caution">
    <text evidence="1">The sequence shown here is derived from an EMBL/GenBank/DDBJ whole genome shotgun (WGS) entry which is preliminary data.</text>
</comment>
<proteinExistence type="predicted"/>
<protein>
    <submittedName>
        <fullName evidence="1">Uncharacterized protein</fullName>
    </submittedName>
</protein>
<dbReference type="Proteomes" id="UP001056120">
    <property type="component" value="Linkage Group LG17"/>
</dbReference>
<reference evidence="1 2" key="2">
    <citation type="journal article" date="2022" name="Mol. Ecol. Resour.">
        <title>The genomes of chicory, endive, great burdock and yacon provide insights into Asteraceae paleo-polyploidization history and plant inulin production.</title>
        <authorList>
            <person name="Fan W."/>
            <person name="Wang S."/>
            <person name="Wang H."/>
            <person name="Wang A."/>
            <person name="Jiang F."/>
            <person name="Liu H."/>
            <person name="Zhao H."/>
            <person name="Xu D."/>
            <person name="Zhang Y."/>
        </authorList>
    </citation>
    <scope>NUCLEOTIDE SEQUENCE [LARGE SCALE GENOMIC DNA]</scope>
    <source>
        <strain evidence="2">cv. Yunnan</strain>
        <tissue evidence="1">Leaves</tissue>
    </source>
</reference>
<name>A0ACB9EVH9_9ASTR</name>
<sequence length="727" mass="83202">MKVLAAHKPAIGWSIADLKGISPSIVMHKIVTDQVIAPSHDAQRRLNPNMREVVKKEVLKWLDADIVYPISDSTWVSLTQTVPKEAGIQVVKNDSATSKDHFPLPFIDQILEKLAGQKYYCFLDGYSGYNQIAIHPDDQRKTTFTCPYGTFAFRRIPFGLCNAPATFQRCVETNLVLSWEKSHFMVQEGIFLGHVISNRGIEAFNILKQKLVEAPILQSPNWSLPFEIMCDASDYAVGAVLGQRVEKKPVAINYASKTLSDAQLNYTTTEKELLALVYALDKFRSYIWGNKIIIYSDHSALRYIMEKKDAKPRLIRWILLLQEFDVEIRDKKGSENVVADHLSRIMVDDEESTTVINESFPDEILCAIPSHWVKKKKTHFLSQVKQYIWEEPDLFKEGKDQIIRRCVPNEEIPSVLAHVHSYACGGHFSGQKTGHIILSCGLFWPTLLKDSFEFAKHCIKCQQLGSVSKRDEMPMKLILVLDIFDVWGIDFMGPFPNSFGNLNILVAVDYVSKWVEAIATNTNDHTVVCNFVQTNIFSRFGIPRVIISDGGSHFKNFKFGKLLKQYGVDHRIATPYHPQTSGQVEVSNRQIKDILQKTFWADRKDWSTKLTDALWAYRTAYKTPIGMTPYRLVYGKDCHLLVELAHRAFLAIKEVNVDYDVAGKERKLSLNELEELRNEAYDCASAYNDKMKVVHDVKLRKKEFEVGQRVWLYNSRLKFFPGKLKSK</sequence>
<organism evidence="1 2">
    <name type="scientific">Smallanthus sonchifolius</name>
    <dbReference type="NCBI Taxonomy" id="185202"/>
    <lineage>
        <taxon>Eukaryota</taxon>
        <taxon>Viridiplantae</taxon>
        <taxon>Streptophyta</taxon>
        <taxon>Embryophyta</taxon>
        <taxon>Tracheophyta</taxon>
        <taxon>Spermatophyta</taxon>
        <taxon>Magnoliopsida</taxon>
        <taxon>eudicotyledons</taxon>
        <taxon>Gunneridae</taxon>
        <taxon>Pentapetalae</taxon>
        <taxon>asterids</taxon>
        <taxon>campanulids</taxon>
        <taxon>Asterales</taxon>
        <taxon>Asteraceae</taxon>
        <taxon>Asteroideae</taxon>
        <taxon>Heliantheae alliance</taxon>
        <taxon>Millerieae</taxon>
        <taxon>Smallanthus</taxon>
    </lineage>
</organism>
<evidence type="ECO:0000313" key="2">
    <source>
        <dbReference type="Proteomes" id="UP001056120"/>
    </source>
</evidence>
<gene>
    <name evidence="1" type="ORF">L1987_52862</name>
</gene>
<dbReference type="EMBL" id="CM042034">
    <property type="protein sequence ID" value="KAI3762432.1"/>
    <property type="molecule type" value="Genomic_DNA"/>
</dbReference>
<keyword evidence="2" id="KW-1185">Reference proteome</keyword>